<dbReference type="STRING" id="284577.SAMN05216571_10999"/>
<evidence type="ECO:0000313" key="3">
    <source>
        <dbReference type="Proteomes" id="UP000198641"/>
    </source>
</evidence>
<keyword evidence="1" id="KW-1133">Transmembrane helix</keyword>
<gene>
    <name evidence="2" type="ORF">SAMN05216571_10999</name>
</gene>
<proteinExistence type="predicted"/>
<evidence type="ECO:0000256" key="1">
    <source>
        <dbReference type="SAM" id="Phobius"/>
    </source>
</evidence>
<dbReference type="OrthoDB" id="5917490at2"/>
<keyword evidence="1" id="KW-0472">Membrane</keyword>
<organism evidence="2 3">
    <name type="scientific">Onishia taeanensis</name>
    <dbReference type="NCBI Taxonomy" id="284577"/>
    <lineage>
        <taxon>Bacteria</taxon>
        <taxon>Pseudomonadati</taxon>
        <taxon>Pseudomonadota</taxon>
        <taxon>Gammaproteobacteria</taxon>
        <taxon>Oceanospirillales</taxon>
        <taxon>Halomonadaceae</taxon>
        <taxon>Onishia</taxon>
    </lineage>
</organism>
<dbReference type="AlphaFoldDB" id="A0A1G7T9N9"/>
<evidence type="ECO:0000313" key="2">
    <source>
        <dbReference type="EMBL" id="SDG32016.1"/>
    </source>
</evidence>
<keyword evidence="3" id="KW-1185">Reference proteome</keyword>
<feature type="transmembrane region" description="Helical" evidence="1">
    <location>
        <begin position="20"/>
        <end position="37"/>
    </location>
</feature>
<keyword evidence="1" id="KW-0812">Transmembrane</keyword>
<dbReference type="RefSeq" id="WP_092526572.1">
    <property type="nucleotide sequence ID" value="NZ_FNCI01000009.1"/>
</dbReference>
<name>A0A1G7T9N9_9GAMM</name>
<reference evidence="2 3" key="1">
    <citation type="submission" date="2016-10" db="EMBL/GenBank/DDBJ databases">
        <authorList>
            <person name="de Groot N.N."/>
        </authorList>
    </citation>
    <scope>NUCLEOTIDE SEQUENCE [LARGE SCALE GENOMIC DNA]</scope>
    <source>
        <strain evidence="2 3">BH539</strain>
    </source>
</reference>
<sequence>MNSSPHAQDDDAPRSPLLNLLIMVTLATVVVACWYLLDYYLRDSQSDVTWYPPTGACDLHEGPCEANLGFGGRLVFGVGNDLVPMKTLPLTVALEGLDAKAVTVEFVGRNMPMGLHRFPLKKVGPGTFVGEGQIGFCTEKVMPWRAQVVVESDKARRGSWFDFEAVSLR</sequence>
<dbReference type="Proteomes" id="UP000198641">
    <property type="component" value="Unassembled WGS sequence"/>
</dbReference>
<protein>
    <submittedName>
        <fullName evidence="2">Uncharacterized protein</fullName>
    </submittedName>
</protein>
<accession>A0A1G7T9N9</accession>
<dbReference type="EMBL" id="FNCI01000009">
    <property type="protein sequence ID" value="SDG32016.1"/>
    <property type="molecule type" value="Genomic_DNA"/>
</dbReference>